<keyword evidence="1" id="KW-0472">Membrane</keyword>
<evidence type="ECO:0000313" key="2">
    <source>
        <dbReference type="EMBL" id="RMZ59307.1"/>
    </source>
</evidence>
<keyword evidence="1" id="KW-1133">Transmembrane helix</keyword>
<feature type="transmembrane region" description="Helical" evidence="1">
    <location>
        <begin position="95"/>
        <end position="117"/>
    </location>
</feature>
<evidence type="ECO:0000256" key="1">
    <source>
        <dbReference type="SAM" id="Phobius"/>
    </source>
</evidence>
<feature type="transmembrane region" description="Helical" evidence="1">
    <location>
        <begin position="401"/>
        <end position="420"/>
    </location>
</feature>
<evidence type="ECO:0008006" key="4">
    <source>
        <dbReference type="Google" id="ProtNLM"/>
    </source>
</evidence>
<organism evidence="2 3">
    <name type="scientific">Chryseobacterium nematophagum</name>
    <dbReference type="NCBI Taxonomy" id="2305228"/>
    <lineage>
        <taxon>Bacteria</taxon>
        <taxon>Pseudomonadati</taxon>
        <taxon>Bacteroidota</taxon>
        <taxon>Flavobacteriia</taxon>
        <taxon>Flavobacteriales</taxon>
        <taxon>Weeksellaceae</taxon>
        <taxon>Chryseobacterium group</taxon>
        <taxon>Chryseobacterium</taxon>
    </lineage>
</organism>
<name>A0A3M7L9Q8_9FLAO</name>
<gene>
    <name evidence="2" type="ORF">D1632_06590</name>
</gene>
<protein>
    <recommendedName>
        <fullName evidence="4">Oligosaccharide repeat unit polymerase</fullName>
    </recommendedName>
</protein>
<dbReference type="EMBL" id="QWIV01000013">
    <property type="protein sequence ID" value="RMZ59307.1"/>
    <property type="molecule type" value="Genomic_DNA"/>
</dbReference>
<dbReference type="AlphaFoldDB" id="A0A3M7L9Q8"/>
<proteinExistence type="predicted"/>
<dbReference type="RefSeq" id="WP_122546428.1">
    <property type="nucleotide sequence ID" value="NZ_QWIV01000013.1"/>
</dbReference>
<keyword evidence="1" id="KW-0812">Transmembrane</keyword>
<evidence type="ECO:0000313" key="3">
    <source>
        <dbReference type="Proteomes" id="UP000267524"/>
    </source>
</evidence>
<feature type="transmembrane region" description="Helical" evidence="1">
    <location>
        <begin position="211"/>
        <end position="228"/>
    </location>
</feature>
<feature type="transmembrane region" description="Helical" evidence="1">
    <location>
        <begin position="367"/>
        <end position="389"/>
    </location>
</feature>
<feature type="transmembrane region" description="Helical" evidence="1">
    <location>
        <begin position="57"/>
        <end position="75"/>
    </location>
</feature>
<feature type="transmembrane region" description="Helical" evidence="1">
    <location>
        <begin position="28"/>
        <end position="45"/>
    </location>
</feature>
<feature type="transmembrane region" description="Helical" evidence="1">
    <location>
        <begin position="165"/>
        <end position="183"/>
    </location>
</feature>
<feature type="transmembrane region" description="Helical" evidence="1">
    <location>
        <begin position="426"/>
        <end position="444"/>
    </location>
</feature>
<feature type="transmembrane region" description="Helical" evidence="1">
    <location>
        <begin position="138"/>
        <end position="159"/>
    </location>
</feature>
<sequence>MANFIVNLLLLLIAFILRDEELRNVMGFIYLFQYGWFIYLTNKTNKYKVLTQYLKPSFLIVTYVCINCGIGSFTLDGEYGILKHMIRIFNTAENFNLANAYLLFCNYIVYEVGNYFTYKYRKFNFEKTYEKLKIKKSVLVLAIFVFLIFSFIEFDLSFVGGVGSFSYLPKVVSFIFILIYLSSNKVNFRIIYYFISLIVFALVSYESKREIIFILVIVVFIENVYNPIKFSINLKSILLGTFAFSVFFFFIIVSSINRGYGNYDTNNIIDAVKYIPDYVSSDLFKDAVAENFEVNAVYGNALNAADLYMSDKQETLYGETFLKALFVPIPRQVFDYKPDSMIQLYSPLVYTGKDFYITFPVLVYSELLWNFGIFFFIGLILIVYVLEKIFYSNYFNLNKKLSLKLILGLVVYTIFLQFVRGSGLDILVTYVIISIPFISFFITVNRLKI</sequence>
<dbReference type="Proteomes" id="UP000267524">
    <property type="component" value="Unassembled WGS sequence"/>
</dbReference>
<comment type="caution">
    <text evidence="2">The sequence shown here is derived from an EMBL/GenBank/DDBJ whole genome shotgun (WGS) entry which is preliminary data.</text>
</comment>
<reference evidence="2 3" key="1">
    <citation type="submission" date="2018-08" db="EMBL/GenBank/DDBJ databases">
        <title>Chryseobacterium nematophagum: a novel matrix digesting pathogen of nematodes.</title>
        <authorList>
            <person name="Page A."/>
            <person name="Roberts M."/>
            <person name="Felix M.-A."/>
            <person name="Weir W."/>
        </authorList>
    </citation>
    <scope>NUCLEOTIDE SEQUENCE [LARGE SCALE GENOMIC DNA]</scope>
    <source>
        <strain evidence="2 3">JUb275</strain>
    </source>
</reference>
<feature type="transmembrane region" description="Helical" evidence="1">
    <location>
        <begin position="190"/>
        <end position="205"/>
    </location>
</feature>
<keyword evidence="3" id="KW-1185">Reference proteome</keyword>
<feature type="transmembrane region" description="Helical" evidence="1">
    <location>
        <begin position="237"/>
        <end position="256"/>
    </location>
</feature>
<accession>A0A3M7L9Q8</accession>